<proteinExistence type="predicted"/>
<organism evidence="3 4">
    <name type="scientific">Sphagnum troendelagicum</name>
    <dbReference type="NCBI Taxonomy" id="128251"/>
    <lineage>
        <taxon>Eukaryota</taxon>
        <taxon>Viridiplantae</taxon>
        <taxon>Streptophyta</taxon>
        <taxon>Embryophyta</taxon>
        <taxon>Bryophyta</taxon>
        <taxon>Sphagnophytina</taxon>
        <taxon>Sphagnopsida</taxon>
        <taxon>Sphagnales</taxon>
        <taxon>Sphagnaceae</taxon>
        <taxon>Sphagnum</taxon>
    </lineage>
</organism>
<dbReference type="Proteomes" id="UP001497512">
    <property type="component" value="Chromosome 2"/>
</dbReference>
<dbReference type="EMBL" id="OZ019894">
    <property type="protein sequence ID" value="CAK9216171.1"/>
    <property type="molecule type" value="Genomic_DNA"/>
</dbReference>
<protein>
    <recommendedName>
        <fullName evidence="2">SPX domain-containing protein</fullName>
    </recommendedName>
</protein>
<evidence type="ECO:0000313" key="3">
    <source>
        <dbReference type="EMBL" id="CAK9216171.1"/>
    </source>
</evidence>
<dbReference type="InterPro" id="IPR004331">
    <property type="entry name" value="SPX_dom"/>
</dbReference>
<dbReference type="InterPro" id="IPR031142">
    <property type="entry name" value="SPX_prot"/>
</dbReference>
<keyword evidence="4" id="KW-1185">Reference proteome</keyword>
<feature type="domain" description="SPX" evidence="2">
    <location>
        <begin position="1"/>
        <end position="180"/>
    </location>
</feature>
<reference evidence="3" key="1">
    <citation type="submission" date="2024-02" db="EMBL/GenBank/DDBJ databases">
        <authorList>
            <consortium name="ELIXIR-Norway"/>
            <consortium name="Elixir Norway"/>
        </authorList>
    </citation>
    <scope>NUCLEOTIDE SEQUENCE</scope>
</reference>
<gene>
    <name evidence="3" type="ORF">CSSPTR1EN2_LOCUS13320</name>
</gene>
<evidence type="ECO:0000256" key="1">
    <source>
        <dbReference type="SAM" id="Coils"/>
    </source>
</evidence>
<dbReference type="PANTHER" id="PTHR45978">
    <property type="entry name" value="SPX DOMAIN-CONTAINING PROTEIN 3"/>
    <property type="match status" value="1"/>
</dbReference>
<dbReference type="CDD" id="cd14481">
    <property type="entry name" value="SPX_AtSPX1_like"/>
    <property type="match status" value="1"/>
</dbReference>
<evidence type="ECO:0000259" key="2">
    <source>
        <dbReference type="PROSITE" id="PS51382"/>
    </source>
</evidence>
<feature type="coiled-coil region" evidence="1">
    <location>
        <begin position="94"/>
        <end position="121"/>
    </location>
</feature>
<accession>A0ABP0UAI9</accession>
<sequence length="307" mass="34627">MKFGKRLQSQIQETIPEWRDKFLSYKQLKKRLKLIAAPDCFTEAAFDASSSPSRGDGGGLLENNEAALMSSEMDFIRLLNNELNKFNVFFIEKEEEYVIRLQELKDRIETVKKEKAAMKGDPSESTGDDELLTILRDIVTFHGEMVLLENYSSLNYTGLVKILKKHDKRTGAVLRMPFIQSVLLQPFFTTELLSKLVRECERNLHSLLPSSLEEVLLSVQGSSIIPESSPSAQLSATTNFDRSFNSGEAVETIYRSTIMALRTIQDIRQGSSTCSIFSLPPIKVDEGDKGFQVGMDLRTITPVEVKQ</sequence>
<evidence type="ECO:0000313" key="4">
    <source>
        <dbReference type="Proteomes" id="UP001497512"/>
    </source>
</evidence>
<dbReference type="Pfam" id="PF03105">
    <property type="entry name" value="SPX"/>
    <property type="match status" value="3"/>
</dbReference>
<keyword evidence="1" id="KW-0175">Coiled coil</keyword>
<name>A0ABP0UAI9_9BRYO</name>
<dbReference type="PROSITE" id="PS51382">
    <property type="entry name" value="SPX"/>
    <property type="match status" value="1"/>
</dbReference>
<dbReference type="PANTHER" id="PTHR45978:SF7">
    <property type="entry name" value="SPX DOMAIN-CONTAINING PROTEIN 4"/>
    <property type="match status" value="1"/>
</dbReference>